<feature type="non-terminal residue" evidence="2">
    <location>
        <position position="395"/>
    </location>
</feature>
<feature type="compositionally biased region" description="Polar residues" evidence="1">
    <location>
        <begin position="15"/>
        <end position="27"/>
    </location>
</feature>
<reference evidence="2 3" key="1">
    <citation type="journal article" date="2024" name="BMC Genomics">
        <title>De novo assembly and annotation of Popillia japonica's genome with initial clues to its potential as an invasive pest.</title>
        <authorList>
            <person name="Cucini C."/>
            <person name="Boschi S."/>
            <person name="Funari R."/>
            <person name="Cardaioli E."/>
            <person name="Iannotti N."/>
            <person name="Marturano G."/>
            <person name="Paoli F."/>
            <person name="Bruttini M."/>
            <person name="Carapelli A."/>
            <person name="Frati F."/>
            <person name="Nardi F."/>
        </authorList>
    </citation>
    <scope>NUCLEOTIDE SEQUENCE [LARGE SCALE GENOMIC DNA]</scope>
    <source>
        <strain evidence="2">DMR45628</strain>
    </source>
</reference>
<organism evidence="2 3">
    <name type="scientific">Popillia japonica</name>
    <name type="common">Japanese beetle</name>
    <dbReference type="NCBI Taxonomy" id="7064"/>
    <lineage>
        <taxon>Eukaryota</taxon>
        <taxon>Metazoa</taxon>
        <taxon>Ecdysozoa</taxon>
        <taxon>Arthropoda</taxon>
        <taxon>Hexapoda</taxon>
        <taxon>Insecta</taxon>
        <taxon>Pterygota</taxon>
        <taxon>Neoptera</taxon>
        <taxon>Endopterygota</taxon>
        <taxon>Coleoptera</taxon>
        <taxon>Polyphaga</taxon>
        <taxon>Scarabaeiformia</taxon>
        <taxon>Scarabaeidae</taxon>
        <taxon>Rutelinae</taxon>
        <taxon>Popillia</taxon>
    </lineage>
</organism>
<dbReference type="AlphaFoldDB" id="A0AAW1HSG8"/>
<protein>
    <submittedName>
        <fullName evidence="2">Uncharacterized protein</fullName>
    </submittedName>
</protein>
<feature type="compositionally biased region" description="Basic and acidic residues" evidence="1">
    <location>
        <begin position="1"/>
        <end position="13"/>
    </location>
</feature>
<dbReference type="InterPro" id="IPR036691">
    <property type="entry name" value="Endo/exonu/phosph_ase_sf"/>
</dbReference>
<name>A0AAW1HSG8_POPJA</name>
<evidence type="ECO:0000256" key="1">
    <source>
        <dbReference type="SAM" id="MobiDB-lite"/>
    </source>
</evidence>
<keyword evidence="3" id="KW-1185">Reference proteome</keyword>
<comment type="caution">
    <text evidence="2">The sequence shown here is derived from an EMBL/GenBank/DDBJ whole genome shotgun (WGS) entry which is preliminary data.</text>
</comment>
<sequence length="395" mass="45170">MKEGTSMGLERKPIRSSSYRDNTTSDQDGAPKGPAEREVQQQHEDIAGKSAGRVAHDIAYASAKEIGADVLILGEPNKNTVRGSDWIKDRKGDVAILFLNKRIVGNIPTFRRGDSTSYIDVTCSTQNIARKVKNWKVLEKENLSDYAYIFFEHAGPKKTHNTARALQHTHRTERGLPDLGLTEARKPLHEQYSKIIKEAYRNSTRRVSNAKPAPYWWNEAIDDKRRQCTSARRVSNPKPAPYWWNEAIDDKRRQCTSARRYLTRVAKKPIPAIDKMEAENRYRMLKRELCKLIRQEKRNQWVKLCNTLEEDIWGDGYRIATRELCSLVPYSMPAQRKLTILRELFSTHTEQNAGYQTNTKGILKAENITIKELDQAVENIKIGKAPGIDGIPPKA</sequence>
<evidence type="ECO:0000313" key="3">
    <source>
        <dbReference type="Proteomes" id="UP001458880"/>
    </source>
</evidence>
<evidence type="ECO:0000313" key="2">
    <source>
        <dbReference type="EMBL" id="KAK9679403.1"/>
    </source>
</evidence>
<gene>
    <name evidence="2" type="ORF">QE152_g40061</name>
</gene>
<dbReference type="Proteomes" id="UP001458880">
    <property type="component" value="Unassembled WGS sequence"/>
</dbReference>
<proteinExistence type="predicted"/>
<dbReference type="SUPFAM" id="SSF56219">
    <property type="entry name" value="DNase I-like"/>
    <property type="match status" value="1"/>
</dbReference>
<dbReference type="EMBL" id="JASPKY010001025">
    <property type="protein sequence ID" value="KAK9679403.1"/>
    <property type="molecule type" value="Genomic_DNA"/>
</dbReference>
<dbReference type="Gene3D" id="3.60.10.10">
    <property type="entry name" value="Endonuclease/exonuclease/phosphatase"/>
    <property type="match status" value="1"/>
</dbReference>
<accession>A0AAW1HSG8</accession>
<feature type="region of interest" description="Disordered" evidence="1">
    <location>
        <begin position="1"/>
        <end position="41"/>
    </location>
</feature>